<dbReference type="PANTHER" id="PTHR10434">
    <property type="entry name" value="1-ACYL-SN-GLYCEROL-3-PHOSPHATE ACYLTRANSFERASE"/>
    <property type="match status" value="1"/>
</dbReference>
<organism evidence="4 5">
    <name type="scientific">Nocardioides lianchengensis</name>
    <dbReference type="NCBI Taxonomy" id="1045774"/>
    <lineage>
        <taxon>Bacteria</taxon>
        <taxon>Bacillati</taxon>
        <taxon>Actinomycetota</taxon>
        <taxon>Actinomycetes</taxon>
        <taxon>Propionibacteriales</taxon>
        <taxon>Nocardioidaceae</taxon>
        <taxon>Nocardioides</taxon>
    </lineage>
</organism>
<evidence type="ECO:0000313" key="4">
    <source>
        <dbReference type="EMBL" id="SDE22086.1"/>
    </source>
</evidence>
<feature type="domain" description="Phospholipid/glycerol acyltransferase" evidence="3">
    <location>
        <begin position="52"/>
        <end position="162"/>
    </location>
</feature>
<name>A0A1G7B702_9ACTN</name>
<proteinExistence type="predicted"/>
<accession>A0A1G7B702</accession>
<dbReference type="InterPro" id="IPR002123">
    <property type="entry name" value="Plipid/glycerol_acylTrfase"/>
</dbReference>
<dbReference type="GO" id="GO:0003841">
    <property type="term" value="F:1-acylglycerol-3-phosphate O-acyltransferase activity"/>
    <property type="evidence" value="ECO:0007669"/>
    <property type="project" value="TreeGrafter"/>
</dbReference>
<dbReference type="Proteomes" id="UP000199034">
    <property type="component" value="Unassembled WGS sequence"/>
</dbReference>
<keyword evidence="5" id="KW-1185">Reference proteome</keyword>
<dbReference type="GO" id="GO:0006654">
    <property type="term" value="P:phosphatidic acid biosynthetic process"/>
    <property type="evidence" value="ECO:0007669"/>
    <property type="project" value="TreeGrafter"/>
</dbReference>
<evidence type="ECO:0000256" key="2">
    <source>
        <dbReference type="ARBA" id="ARBA00023315"/>
    </source>
</evidence>
<gene>
    <name evidence="4" type="ORF">SAMN05421872_11728</name>
</gene>
<dbReference type="RefSeq" id="WP_244509549.1">
    <property type="nucleotide sequence ID" value="NZ_FMZM01000017.1"/>
</dbReference>
<reference evidence="4 5" key="1">
    <citation type="submission" date="2016-10" db="EMBL/GenBank/DDBJ databases">
        <authorList>
            <person name="de Groot N.N."/>
        </authorList>
    </citation>
    <scope>NUCLEOTIDE SEQUENCE [LARGE SCALE GENOMIC DNA]</scope>
    <source>
        <strain evidence="4 5">CGMCC 4.6858</strain>
    </source>
</reference>
<dbReference type="Pfam" id="PF01553">
    <property type="entry name" value="Acyltransferase"/>
    <property type="match status" value="1"/>
</dbReference>
<keyword evidence="1 4" id="KW-0808">Transferase</keyword>
<sequence>MSDHGSLPRSDRTRFPWRFMLHGLRPISGWLIRRRYDVRLHGLDLVPAEGPVLFAANHTGVMDGPLLAVYAPRPVHVFTKEEMFDGPLGTFLVLSGQIRLDRFNTDPRAVRQMLRVLRDGAAGGIFPEGRRGSGELDRFHRGTAYLAMVAGASVVPVVMIGTREPGGRSGSLPPKGATIDIVFGAPYTVPAVEWPRTKEQVEHTSMLLREHLLVHLDHAKALTGRELPGELPPGDLDPDPATGVTDQGAP</sequence>
<dbReference type="SUPFAM" id="SSF69593">
    <property type="entry name" value="Glycerol-3-phosphate (1)-acyltransferase"/>
    <property type="match status" value="1"/>
</dbReference>
<protein>
    <submittedName>
        <fullName evidence="4">1-acyl-sn-glycerol-3-phosphate acyltransferase</fullName>
    </submittedName>
</protein>
<evidence type="ECO:0000313" key="5">
    <source>
        <dbReference type="Proteomes" id="UP000199034"/>
    </source>
</evidence>
<dbReference type="SMART" id="SM00563">
    <property type="entry name" value="PlsC"/>
    <property type="match status" value="1"/>
</dbReference>
<dbReference type="PANTHER" id="PTHR10434:SF11">
    <property type="entry name" value="1-ACYL-SN-GLYCEROL-3-PHOSPHATE ACYLTRANSFERASE"/>
    <property type="match status" value="1"/>
</dbReference>
<keyword evidence="2 4" id="KW-0012">Acyltransferase</keyword>
<dbReference type="CDD" id="cd07989">
    <property type="entry name" value="LPLAT_AGPAT-like"/>
    <property type="match status" value="1"/>
</dbReference>
<evidence type="ECO:0000259" key="3">
    <source>
        <dbReference type="SMART" id="SM00563"/>
    </source>
</evidence>
<evidence type="ECO:0000256" key="1">
    <source>
        <dbReference type="ARBA" id="ARBA00022679"/>
    </source>
</evidence>
<dbReference type="STRING" id="1045774.SAMN05421872_11728"/>
<dbReference type="AlphaFoldDB" id="A0A1G7B702"/>
<dbReference type="EMBL" id="FMZM01000017">
    <property type="protein sequence ID" value="SDE22086.1"/>
    <property type="molecule type" value="Genomic_DNA"/>
</dbReference>
<dbReference type="GO" id="GO:0005886">
    <property type="term" value="C:plasma membrane"/>
    <property type="evidence" value="ECO:0007669"/>
    <property type="project" value="TreeGrafter"/>
</dbReference>